<evidence type="ECO:0000313" key="2">
    <source>
        <dbReference type="EMBL" id="ACY14358.1"/>
    </source>
</evidence>
<gene>
    <name evidence="2" type="ordered locus">Hoch_1810</name>
</gene>
<evidence type="ECO:0000313" key="3">
    <source>
        <dbReference type="Proteomes" id="UP000001880"/>
    </source>
</evidence>
<name>D0LY03_HALO1</name>
<accession>D0LY03</accession>
<dbReference type="Proteomes" id="UP000001880">
    <property type="component" value="Chromosome"/>
</dbReference>
<dbReference type="SUPFAM" id="SSF81901">
    <property type="entry name" value="HCP-like"/>
    <property type="match status" value="1"/>
</dbReference>
<feature type="compositionally biased region" description="Low complexity" evidence="1">
    <location>
        <begin position="198"/>
        <end position="207"/>
    </location>
</feature>
<dbReference type="RefSeq" id="WP_012826966.1">
    <property type="nucleotide sequence ID" value="NC_013440.1"/>
</dbReference>
<dbReference type="EMBL" id="CP001804">
    <property type="protein sequence ID" value="ACY14358.1"/>
    <property type="molecule type" value="Genomic_DNA"/>
</dbReference>
<evidence type="ECO:0000256" key="1">
    <source>
        <dbReference type="SAM" id="MobiDB-lite"/>
    </source>
</evidence>
<dbReference type="HOGENOM" id="CLU_1324860_0_0_7"/>
<protein>
    <submittedName>
        <fullName evidence="2">Uncharacterized protein</fullName>
    </submittedName>
</protein>
<dbReference type="KEGG" id="hoh:Hoch_1810"/>
<reference evidence="2 3" key="1">
    <citation type="journal article" date="2010" name="Stand. Genomic Sci.">
        <title>Complete genome sequence of Haliangium ochraceum type strain (SMP-2).</title>
        <authorList>
            <consortium name="US DOE Joint Genome Institute (JGI-PGF)"/>
            <person name="Ivanova N."/>
            <person name="Daum C."/>
            <person name="Lang E."/>
            <person name="Abt B."/>
            <person name="Kopitz M."/>
            <person name="Saunders E."/>
            <person name="Lapidus A."/>
            <person name="Lucas S."/>
            <person name="Glavina Del Rio T."/>
            <person name="Nolan M."/>
            <person name="Tice H."/>
            <person name="Copeland A."/>
            <person name="Cheng J.F."/>
            <person name="Chen F."/>
            <person name="Bruce D."/>
            <person name="Goodwin L."/>
            <person name="Pitluck S."/>
            <person name="Mavromatis K."/>
            <person name="Pati A."/>
            <person name="Mikhailova N."/>
            <person name="Chen A."/>
            <person name="Palaniappan K."/>
            <person name="Land M."/>
            <person name="Hauser L."/>
            <person name="Chang Y.J."/>
            <person name="Jeffries C.D."/>
            <person name="Detter J.C."/>
            <person name="Brettin T."/>
            <person name="Rohde M."/>
            <person name="Goker M."/>
            <person name="Bristow J."/>
            <person name="Markowitz V."/>
            <person name="Eisen J.A."/>
            <person name="Hugenholtz P."/>
            <person name="Kyrpides N.C."/>
            <person name="Klenk H.P."/>
        </authorList>
    </citation>
    <scope>NUCLEOTIDE SEQUENCE [LARGE SCALE GENOMIC DNA]</scope>
    <source>
        <strain evidence="3">DSM 14365 / CIP 107738 / JCM 11303 / AJ 13395 / SMP-2</strain>
    </source>
</reference>
<proteinExistence type="predicted"/>
<feature type="region of interest" description="Disordered" evidence="1">
    <location>
        <begin position="173"/>
        <end position="207"/>
    </location>
</feature>
<keyword evidence="3" id="KW-1185">Reference proteome</keyword>
<sequence length="207" mass="21950">MRFRVGMLDICAAIVVLVVILLPDREFVVGDAFAFDEAQTEALALEQARLALAPGDSDAAERMALLLTELGQTDWAVQVASTAAQQGDERSWRALLAASLAHAERIEVSDAHRFAKMALDACLAAGPEHCPSHRRVRLSLYFDQLDAGLASGIDPRSDPRGYHEAVLRATPIVQYRGSAPPAPAPEPAEGEVQGGADDGAASAPPSE</sequence>
<organism evidence="2 3">
    <name type="scientific">Haliangium ochraceum (strain DSM 14365 / JCM 11303 / SMP-2)</name>
    <dbReference type="NCBI Taxonomy" id="502025"/>
    <lineage>
        <taxon>Bacteria</taxon>
        <taxon>Pseudomonadati</taxon>
        <taxon>Myxococcota</taxon>
        <taxon>Polyangia</taxon>
        <taxon>Haliangiales</taxon>
        <taxon>Kofleriaceae</taxon>
        <taxon>Haliangium</taxon>
    </lineage>
</organism>
<dbReference type="AlphaFoldDB" id="D0LY03"/>